<sequence length="714" mass="79967">MESELLSEADGAFYAFASVMLSLYVVPATFFTLHRVIRRPKKLLTRGFALHVALLTIAFGLLWRCLSALQHVDTSGIFDPYEILGVSETASPKQIKRVFRALGRKLHPDKNPNNPLAASQFARVSKAYEALTDPESMENYHKYGHPDGRQSMFMDVAFASVFSGISGGSGSIIVLLYFGVIFAGLAYLVYWLQRTAGRRNRSYVSRATRTRFMEALTEKMGVHDLVELLLSCDEMAGAGAGILQAARNEAQLRAKSHDKLAKKMEAAKALPSEIISRLRKHPDPVARENMLALYQFLRRDKLRGVSRPAWIDQRFQKVLLELPFLVDVFATMASKELVKRAYPSLPLVHALSLLSSIAQGSLVPDKVALHDQNERVAAANGRLPKLHLENSTLSRLDKRTTQPGEWLTLQTSLQRQHLDAGESAPLAATFYDHVDPKGPFRQEHVWFLVIHKESGRLYSAWKHRSCACVHTTMRRICLKPFPSCKAPLISLRSPRAPAASRACSSTCRRDDGPLPRVVSEHTLFENRWIRLKRILFLDAHGSERHWTGVERTTTYPRARSATAPRPIEEVAPQTTQELCDAVFRPTVGQWVLELPAGLIDANEAPEAAAMRELKEETGYVGARVLHMGPPMVNDQGMTNGKCRLLLVQVRAEAQQASLQQELEPNEIIHVVHAPLQGLVEWLEARKRHEKDAIDARLYSYALGLHALPRGLELP</sequence>
<comment type="caution">
    <text evidence="1">The sequence shown here is derived from an EMBL/GenBank/DDBJ whole genome shotgun (WGS) entry which is preliminary data.</text>
</comment>
<dbReference type="EMBL" id="CM047591">
    <property type="protein sequence ID" value="KAI9918808.1"/>
    <property type="molecule type" value="Genomic_DNA"/>
</dbReference>
<name>A0ACC0WL49_9STRA</name>
<evidence type="ECO:0000313" key="1">
    <source>
        <dbReference type="EMBL" id="KAI9918808.1"/>
    </source>
</evidence>
<organism evidence="1 2">
    <name type="scientific">Peronosclerospora sorghi</name>
    <dbReference type="NCBI Taxonomy" id="230839"/>
    <lineage>
        <taxon>Eukaryota</taxon>
        <taxon>Sar</taxon>
        <taxon>Stramenopiles</taxon>
        <taxon>Oomycota</taxon>
        <taxon>Peronosporomycetes</taxon>
        <taxon>Peronosporales</taxon>
        <taxon>Peronosporaceae</taxon>
        <taxon>Peronosclerospora</taxon>
    </lineage>
</organism>
<accession>A0ACC0WL49</accession>
<reference evidence="1 2" key="1">
    <citation type="journal article" date="2022" name="bioRxiv">
        <title>The genome of the oomycete Peronosclerospora sorghi, a cosmopolitan pathogen of maize and sorghum, is inflated with dispersed pseudogenes.</title>
        <authorList>
            <person name="Fletcher K."/>
            <person name="Martin F."/>
            <person name="Isakeit T."/>
            <person name="Cavanaugh K."/>
            <person name="Magill C."/>
            <person name="Michelmore R."/>
        </authorList>
    </citation>
    <scope>NUCLEOTIDE SEQUENCE [LARGE SCALE GENOMIC DNA]</scope>
    <source>
        <strain evidence="1">P6</strain>
    </source>
</reference>
<proteinExistence type="predicted"/>
<dbReference type="Proteomes" id="UP001163321">
    <property type="component" value="Chromosome 12"/>
</dbReference>
<gene>
    <name evidence="1" type="ORF">PsorP6_011696</name>
</gene>
<keyword evidence="2" id="KW-1185">Reference proteome</keyword>
<protein>
    <submittedName>
        <fullName evidence="1">Uncharacterized protein</fullName>
    </submittedName>
</protein>
<evidence type="ECO:0000313" key="2">
    <source>
        <dbReference type="Proteomes" id="UP001163321"/>
    </source>
</evidence>